<reference evidence="2 3" key="1">
    <citation type="submission" date="2015-05" db="EMBL/GenBank/DDBJ databases">
        <title>Genome sequence of Mycobacterium haemophilum.</title>
        <authorList>
            <person name="Greninger A.L."/>
            <person name="Cunningham G."/>
            <person name="Miller S."/>
        </authorList>
    </citation>
    <scope>NUCLEOTIDE SEQUENCE [LARGE SCALE GENOMIC DNA]</scope>
    <source>
        <strain evidence="3">UC1</strain>
    </source>
</reference>
<dbReference type="AlphaFoldDB" id="A0A0I9U4A2"/>
<dbReference type="EMBL" id="LDPR01000011">
    <property type="protein sequence ID" value="KLO35953.1"/>
    <property type="molecule type" value="Genomic_DNA"/>
</dbReference>
<comment type="caution">
    <text evidence="2">The sequence shown here is derived from an EMBL/GenBank/DDBJ whole genome shotgun (WGS) entry which is preliminary data.</text>
</comment>
<dbReference type="SUPFAM" id="SSF140459">
    <property type="entry name" value="PE/PPE dimer-like"/>
    <property type="match status" value="1"/>
</dbReference>
<dbReference type="Proteomes" id="UP000036334">
    <property type="component" value="Unassembled WGS sequence"/>
</dbReference>
<dbReference type="Gene3D" id="1.10.287.850">
    <property type="entry name" value="HP0062-like domain"/>
    <property type="match status" value="1"/>
</dbReference>
<keyword evidence="3" id="KW-1185">Reference proteome</keyword>
<sequence length="77" mass="8191">MVKLADRVSTAKTQKVPVTTKVLPPGTDSVSALLAGYFNTRGQQYQLHTDRGAEIGREIGQGVTAAAKAYEDADTIL</sequence>
<proteinExistence type="predicted"/>
<organism evidence="2 3">
    <name type="scientific">Mycobacterium haemophilum</name>
    <dbReference type="NCBI Taxonomy" id="29311"/>
    <lineage>
        <taxon>Bacteria</taxon>
        <taxon>Bacillati</taxon>
        <taxon>Actinomycetota</taxon>
        <taxon>Actinomycetes</taxon>
        <taxon>Mycobacteriales</taxon>
        <taxon>Mycobacteriaceae</taxon>
        <taxon>Mycobacterium</taxon>
    </lineage>
</organism>
<dbReference type="InterPro" id="IPR000084">
    <property type="entry name" value="PE-PGRS_N"/>
</dbReference>
<evidence type="ECO:0000313" key="3">
    <source>
        <dbReference type="Proteomes" id="UP000036334"/>
    </source>
</evidence>
<dbReference type="Pfam" id="PF00934">
    <property type="entry name" value="PE"/>
    <property type="match status" value="1"/>
</dbReference>
<evidence type="ECO:0000313" key="2">
    <source>
        <dbReference type="EMBL" id="KLO35953.1"/>
    </source>
</evidence>
<protein>
    <recommendedName>
        <fullName evidence="1">PE domain-containing protein</fullName>
    </recommendedName>
</protein>
<accession>A0A0I9U4A2</accession>
<feature type="domain" description="PE" evidence="1">
    <location>
        <begin position="3"/>
        <end position="75"/>
    </location>
</feature>
<dbReference type="InterPro" id="IPR038332">
    <property type="entry name" value="PPE_sf"/>
</dbReference>
<gene>
    <name evidence="2" type="ORF">ABH38_13780</name>
</gene>
<evidence type="ECO:0000259" key="1">
    <source>
        <dbReference type="Pfam" id="PF00934"/>
    </source>
</evidence>
<name>A0A0I9U4A2_9MYCO</name>
<dbReference type="PATRIC" id="fig|29311.18.peg.925"/>